<comment type="caution">
    <text evidence="1">The sequence shown here is derived from an EMBL/GenBank/DDBJ whole genome shotgun (WGS) entry which is preliminary data.</text>
</comment>
<protein>
    <submittedName>
        <fullName evidence="1">Uncharacterized protein</fullName>
    </submittedName>
</protein>
<evidence type="ECO:0000313" key="2">
    <source>
        <dbReference type="Proteomes" id="UP001163321"/>
    </source>
</evidence>
<dbReference type="Proteomes" id="UP001163321">
    <property type="component" value="Chromosome 1"/>
</dbReference>
<name>A0ACC0WQW8_9STRA</name>
<reference evidence="1 2" key="1">
    <citation type="journal article" date="2022" name="bioRxiv">
        <title>The genome of the oomycete Peronosclerospora sorghi, a cosmopolitan pathogen of maize and sorghum, is inflated with dispersed pseudogenes.</title>
        <authorList>
            <person name="Fletcher K."/>
            <person name="Martin F."/>
            <person name="Isakeit T."/>
            <person name="Cavanaugh K."/>
            <person name="Magill C."/>
            <person name="Michelmore R."/>
        </authorList>
    </citation>
    <scope>NUCLEOTIDE SEQUENCE [LARGE SCALE GENOMIC DNA]</scope>
    <source>
        <strain evidence="1">P6</strain>
    </source>
</reference>
<accession>A0ACC0WQW8</accession>
<dbReference type="EMBL" id="CM047580">
    <property type="protein sequence ID" value="KAI9921142.1"/>
    <property type="molecule type" value="Genomic_DNA"/>
</dbReference>
<gene>
    <name evidence="1" type="ORF">PsorP6_001261</name>
</gene>
<evidence type="ECO:0000313" key="1">
    <source>
        <dbReference type="EMBL" id="KAI9921142.1"/>
    </source>
</evidence>
<keyword evidence="2" id="KW-1185">Reference proteome</keyword>
<proteinExistence type="predicted"/>
<organism evidence="1 2">
    <name type="scientific">Peronosclerospora sorghi</name>
    <dbReference type="NCBI Taxonomy" id="230839"/>
    <lineage>
        <taxon>Eukaryota</taxon>
        <taxon>Sar</taxon>
        <taxon>Stramenopiles</taxon>
        <taxon>Oomycota</taxon>
        <taxon>Peronosporomycetes</taxon>
        <taxon>Peronosporales</taxon>
        <taxon>Peronosporaceae</taxon>
        <taxon>Peronosclerospora</taxon>
    </lineage>
</organism>
<sequence>MSFSRLCATAEQQLVSNARWTRQGSLSAASARADVLGIPFGVTIDFDTVEDRQTAQVRIPIDAIGSEVRKLVNGLATWDETLKRYPNVKVTAEYDQRGA</sequence>